<dbReference type="EMBL" id="NOZQ01000091">
    <property type="protein sequence ID" value="OYD16017.1"/>
    <property type="molecule type" value="Genomic_DNA"/>
</dbReference>
<sequence>MRGDRIKITTGQPGEIAVILPYAQHPVDNPIHIKKLTKIKGHRWNPEQKCPKDPYGLGVSSF</sequence>
<gene>
    <name evidence="1" type="ORF">CH333_04505</name>
</gene>
<evidence type="ECO:0000313" key="2">
    <source>
        <dbReference type="Proteomes" id="UP000215215"/>
    </source>
</evidence>
<reference evidence="1 2" key="1">
    <citation type="submission" date="2017-07" db="EMBL/GenBank/DDBJ databases">
        <title>Recovery of genomes from metagenomes via a dereplication, aggregation, and scoring strategy.</title>
        <authorList>
            <person name="Sieber C.M."/>
            <person name="Probst A.J."/>
            <person name="Sharrar A."/>
            <person name="Thomas B.C."/>
            <person name="Hess M."/>
            <person name="Tringe S.G."/>
            <person name="Banfield J.F."/>
        </authorList>
    </citation>
    <scope>NUCLEOTIDE SEQUENCE [LARGE SCALE GENOMIC DNA]</scope>
    <source>
        <strain evidence="1">JGI_Cruoil_03_44_89</strain>
    </source>
</reference>
<evidence type="ECO:0000313" key="1">
    <source>
        <dbReference type="EMBL" id="OYD16017.1"/>
    </source>
</evidence>
<protein>
    <submittedName>
        <fullName evidence="1">Uncharacterized protein</fullName>
    </submittedName>
</protein>
<accession>A0A235BW71</accession>
<dbReference type="AlphaFoldDB" id="A0A235BW71"/>
<dbReference type="Proteomes" id="UP000215215">
    <property type="component" value="Unassembled WGS sequence"/>
</dbReference>
<comment type="caution">
    <text evidence="1">The sequence shown here is derived from an EMBL/GenBank/DDBJ whole genome shotgun (WGS) entry which is preliminary data.</text>
</comment>
<organism evidence="1 2">
    <name type="scientific">candidate division WOR-3 bacterium JGI_Cruoil_03_44_89</name>
    <dbReference type="NCBI Taxonomy" id="1973748"/>
    <lineage>
        <taxon>Bacteria</taxon>
        <taxon>Bacteria division WOR-3</taxon>
    </lineage>
</organism>
<name>A0A235BW71_UNCW3</name>
<proteinExistence type="predicted"/>